<reference evidence="1 2" key="1">
    <citation type="journal article" date="2024" name="J Genomics">
        <title>Draft genome sequencing and assembly of Favolaschia claudopus CIRM-BRFM 2984 isolated from oak limbs.</title>
        <authorList>
            <person name="Navarro D."/>
            <person name="Drula E."/>
            <person name="Chaduli D."/>
            <person name="Cazenave R."/>
            <person name="Ahrendt S."/>
            <person name="Wang J."/>
            <person name="Lipzen A."/>
            <person name="Daum C."/>
            <person name="Barry K."/>
            <person name="Grigoriev I.V."/>
            <person name="Favel A."/>
            <person name="Rosso M.N."/>
            <person name="Martin F."/>
        </authorList>
    </citation>
    <scope>NUCLEOTIDE SEQUENCE [LARGE SCALE GENOMIC DNA]</scope>
    <source>
        <strain evidence="1 2">CIRM-BRFM 2984</strain>
    </source>
</reference>
<dbReference type="EMBL" id="JAWWNJ010000005">
    <property type="protein sequence ID" value="KAK7056013.1"/>
    <property type="molecule type" value="Genomic_DNA"/>
</dbReference>
<keyword evidence="2" id="KW-1185">Reference proteome</keyword>
<gene>
    <name evidence="1" type="ORF">R3P38DRAFT_3566346</name>
</gene>
<evidence type="ECO:0000313" key="1">
    <source>
        <dbReference type="EMBL" id="KAK7056013.1"/>
    </source>
</evidence>
<proteinExistence type="predicted"/>
<accession>A0AAW0DZT9</accession>
<protein>
    <submittedName>
        <fullName evidence="1">Uncharacterized protein</fullName>
    </submittedName>
</protein>
<organism evidence="1 2">
    <name type="scientific">Favolaschia claudopus</name>
    <dbReference type="NCBI Taxonomy" id="2862362"/>
    <lineage>
        <taxon>Eukaryota</taxon>
        <taxon>Fungi</taxon>
        <taxon>Dikarya</taxon>
        <taxon>Basidiomycota</taxon>
        <taxon>Agaricomycotina</taxon>
        <taxon>Agaricomycetes</taxon>
        <taxon>Agaricomycetidae</taxon>
        <taxon>Agaricales</taxon>
        <taxon>Marasmiineae</taxon>
        <taxon>Mycenaceae</taxon>
        <taxon>Favolaschia</taxon>
    </lineage>
</organism>
<dbReference type="AlphaFoldDB" id="A0AAW0DZT9"/>
<name>A0AAW0DZT9_9AGAR</name>
<dbReference type="Proteomes" id="UP001362999">
    <property type="component" value="Unassembled WGS sequence"/>
</dbReference>
<evidence type="ECO:0000313" key="2">
    <source>
        <dbReference type="Proteomes" id="UP001362999"/>
    </source>
</evidence>
<sequence>MSFVLLSDELYKTAASGCPAAPPQETALNIDAIEAARATARYGLVPFHIRAVWLGTNLKRVVWSQGCRLHARPQHVRGWSAPRIAASEEFPGPNTQILSRGGCAISPSTLFPSHLQAAAPQAADAPGYVHLYAALLLPMWFWRSCAYGARDTLAGGIWDILLRSWRDDRAVLAGGTECVLRLANRPLRNLLPCQVAGVAFHRTQLSSFIGNNETDSSYATSVVLSRRQQLANHADTSPRSPARP</sequence>
<comment type="caution">
    <text evidence="1">The sequence shown here is derived from an EMBL/GenBank/DDBJ whole genome shotgun (WGS) entry which is preliminary data.</text>
</comment>